<evidence type="ECO:0000256" key="1">
    <source>
        <dbReference type="SAM" id="MobiDB-lite"/>
    </source>
</evidence>
<dbReference type="EMBL" id="JOJR01000180">
    <property type="protein sequence ID" value="RCN42774.1"/>
    <property type="molecule type" value="Genomic_DNA"/>
</dbReference>
<dbReference type="OrthoDB" id="5868423at2759"/>
<sequence>MLRYGIFGNLSITQQSAQSHIDATNPFAQFTAPTSSSATTGGGVYPPVGGDGATDTNPFLVSENMPQPCAATMWQPAFSAVPTTTSANVQEHQAASTIPGSEGENAQFGNPFGTMQQKEAGRVNFDCSLSPSTIAAIVFIFLVPSTFHGVGAASSNSSSNNSPVPFHLQQQNVPMSAAESMTRTVPSTVAPPVMSQPKGIYEHTPFSHTDGSYSGQPSFPPSMMHLGGGIENNKEHPSAQQSFPLQQQGTFDPFSTQQGQAKIGGDIDSALSNLADNLSISGNAQGRPVQWGGPQQQGQPQVPVSSSVAVPTVAAPQLPSYGGPPQYSTPYGQYAPQTYGSHMPQWQMQHPQMFPAPQHSQAAAPGYMYGGAAMGYGQMPTQPHPQQGQDPFGGF</sequence>
<dbReference type="STRING" id="29170.A0A368GEF2"/>
<feature type="compositionally biased region" description="Low complexity" evidence="1">
    <location>
        <begin position="288"/>
        <end position="302"/>
    </location>
</feature>
<feature type="region of interest" description="Disordered" evidence="1">
    <location>
        <begin position="279"/>
        <end position="302"/>
    </location>
</feature>
<protein>
    <submittedName>
        <fullName evidence="2">Uncharacterized protein</fullName>
    </submittedName>
</protein>
<feature type="compositionally biased region" description="Polar residues" evidence="1">
    <location>
        <begin position="206"/>
        <end position="217"/>
    </location>
</feature>
<dbReference type="AlphaFoldDB" id="A0A368GEF2"/>
<gene>
    <name evidence="2" type="ORF">ANCCAN_11257</name>
</gene>
<comment type="caution">
    <text evidence="2">The sequence shown here is derived from an EMBL/GenBank/DDBJ whole genome shotgun (WGS) entry which is preliminary data.</text>
</comment>
<evidence type="ECO:0000313" key="3">
    <source>
        <dbReference type="Proteomes" id="UP000252519"/>
    </source>
</evidence>
<accession>A0A368GEF2</accession>
<proteinExistence type="predicted"/>
<evidence type="ECO:0000313" key="2">
    <source>
        <dbReference type="EMBL" id="RCN42774.1"/>
    </source>
</evidence>
<dbReference type="Proteomes" id="UP000252519">
    <property type="component" value="Unassembled WGS sequence"/>
</dbReference>
<reference evidence="2 3" key="1">
    <citation type="submission" date="2014-10" db="EMBL/GenBank/DDBJ databases">
        <title>Draft genome of the hookworm Ancylostoma caninum.</title>
        <authorList>
            <person name="Mitreva M."/>
        </authorList>
    </citation>
    <scope>NUCLEOTIDE SEQUENCE [LARGE SCALE GENOMIC DNA]</scope>
    <source>
        <strain evidence="2 3">Baltimore</strain>
    </source>
</reference>
<name>A0A368GEF2_ANCCA</name>
<organism evidence="2 3">
    <name type="scientific">Ancylostoma caninum</name>
    <name type="common">Dog hookworm</name>
    <dbReference type="NCBI Taxonomy" id="29170"/>
    <lineage>
        <taxon>Eukaryota</taxon>
        <taxon>Metazoa</taxon>
        <taxon>Ecdysozoa</taxon>
        <taxon>Nematoda</taxon>
        <taxon>Chromadorea</taxon>
        <taxon>Rhabditida</taxon>
        <taxon>Rhabditina</taxon>
        <taxon>Rhabditomorpha</taxon>
        <taxon>Strongyloidea</taxon>
        <taxon>Ancylostomatidae</taxon>
        <taxon>Ancylostomatinae</taxon>
        <taxon>Ancylostoma</taxon>
    </lineage>
</organism>
<keyword evidence="3" id="KW-1185">Reference proteome</keyword>
<feature type="region of interest" description="Disordered" evidence="1">
    <location>
        <begin position="189"/>
        <end position="243"/>
    </location>
</feature>